<feature type="coiled-coil region" evidence="6">
    <location>
        <begin position="138"/>
        <end position="183"/>
    </location>
</feature>
<dbReference type="InterPro" id="IPR058031">
    <property type="entry name" value="AAA_lid_NorR"/>
</dbReference>
<dbReference type="Pfam" id="PF00158">
    <property type="entry name" value="Sigma54_activat"/>
    <property type="match status" value="1"/>
</dbReference>
<dbReference type="SUPFAM" id="SSF46689">
    <property type="entry name" value="Homeodomain-like"/>
    <property type="match status" value="1"/>
</dbReference>
<dbReference type="Gene3D" id="3.40.50.300">
    <property type="entry name" value="P-loop containing nucleotide triphosphate hydrolases"/>
    <property type="match status" value="1"/>
</dbReference>
<dbReference type="PROSITE" id="PS00675">
    <property type="entry name" value="SIGMA54_INTERACT_1"/>
    <property type="match status" value="1"/>
</dbReference>
<dbReference type="PROSITE" id="PS50113">
    <property type="entry name" value="PAC"/>
    <property type="match status" value="1"/>
</dbReference>
<dbReference type="Pfam" id="PF13426">
    <property type="entry name" value="PAS_9"/>
    <property type="match status" value="2"/>
</dbReference>
<keyword evidence="10" id="KW-1185">Reference proteome</keyword>
<dbReference type="SMART" id="SM00382">
    <property type="entry name" value="AAA"/>
    <property type="match status" value="1"/>
</dbReference>
<gene>
    <name evidence="9" type="ORF">219</name>
</gene>
<dbReference type="InterPro" id="IPR000700">
    <property type="entry name" value="PAS-assoc_C"/>
</dbReference>
<evidence type="ECO:0000313" key="9">
    <source>
        <dbReference type="EMBL" id="CFX01837.1"/>
    </source>
</evidence>
<dbReference type="PROSITE" id="PS50045">
    <property type="entry name" value="SIGMA54_INTERACT_4"/>
    <property type="match status" value="1"/>
</dbReference>
<dbReference type="OrthoDB" id="9803970at2"/>
<dbReference type="InterPro" id="IPR003593">
    <property type="entry name" value="AAA+_ATPase"/>
</dbReference>
<dbReference type="InterPro" id="IPR025943">
    <property type="entry name" value="Sigma_54_int_dom_ATP-bd_2"/>
</dbReference>
<proteinExistence type="predicted"/>
<dbReference type="Pfam" id="PF02954">
    <property type="entry name" value="HTH_8"/>
    <property type="match status" value="1"/>
</dbReference>
<dbReference type="GO" id="GO:0006355">
    <property type="term" value="P:regulation of DNA-templated transcription"/>
    <property type="evidence" value="ECO:0007669"/>
    <property type="project" value="InterPro"/>
</dbReference>
<dbReference type="CDD" id="cd00130">
    <property type="entry name" value="PAS"/>
    <property type="match status" value="1"/>
</dbReference>
<evidence type="ECO:0000256" key="3">
    <source>
        <dbReference type="ARBA" id="ARBA00023015"/>
    </source>
</evidence>
<dbReference type="PROSITE" id="PS00676">
    <property type="entry name" value="SIGMA54_INTERACT_2"/>
    <property type="match status" value="1"/>
</dbReference>
<dbReference type="InterPro" id="IPR002078">
    <property type="entry name" value="Sigma_54_int"/>
</dbReference>
<keyword evidence="4" id="KW-0238">DNA-binding</keyword>
<dbReference type="SUPFAM" id="SSF55785">
    <property type="entry name" value="PYP-like sensor domain (PAS domain)"/>
    <property type="match status" value="2"/>
</dbReference>
<keyword evidence="2" id="KW-0067">ATP-binding</keyword>
<feature type="domain" description="Sigma-54 factor interaction" evidence="7">
    <location>
        <begin position="303"/>
        <end position="533"/>
    </location>
</feature>
<dbReference type="SUPFAM" id="SSF52540">
    <property type="entry name" value="P-loop containing nucleoside triphosphate hydrolases"/>
    <property type="match status" value="1"/>
</dbReference>
<evidence type="ECO:0000259" key="7">
    <source>
        <dbReference type="PROSITE" id="PS50045"/>
    </source>
</evidence>
<keyword evidence="6" id="KW-0175">Coiled coil</keyword>
<keyword evidence="3" id="KW-0805">Transcription regulation</keyword>
<accession>A0A0E4C7H6</accession>
<evidence type="ECO:0000313" key="10">
    <source>
        <dbReference type="Proteomes" id="UP000045545"/>
    </source>
</evidence>
<dbReference type="SMART" id="SM00091">
    <property type="entry name" value="PAS"/>
    <property type="match status" value="2"/>
</dbReference>
<dbReference type="InterPro" id="IPR025944">
    <property type="entry name" value="Sigma_54_int_dom_CS"/>
</dbReference>
<dbReference type="GO" id="GO:0005524">
    <property type="term" value="F:ATP binding"/>
    <property type="evidence" value="ECO:0007669"/>
    <property type="project" value="UniProtKB-KW"/>
</dbReference>
<dbReference type="GO" id="GO:0043565">
    <property type="term" value="F:sequence-specific DNA binding"/>
    <property type="evidence" value="ECO:0007669"/>
    <property type="project" value="InterPro"/>
</dbReference>
<keyword evidence="1" id="KW-0547">Nucleotide-binding</keyword>
<evidence type="ECO:0000256" key="5">
    <source>
        <dbReference type="ARBA" id="ARBA00023163"/>
    </source>
</evidence>
<dbReference type="Gene3D" id="1.10.8.60">
    <property type="match status" value="1"/>
</dbReference>
<keyword evidence="5" id="KW-0804">Transcription</keyword>
<dbReference type="InterPro" id="IPR027417">
    <property type="entry name" value="P-loop_NTPase"/>
</dbReference>
<protein>
    <submittedName>
        <fullName evidence="9">PAS fold-3</fullName>
    </submittedName>
</protein>
<dbReference type="PANTHER" id="PTHR32071">
    <property type="entry name" value="TRANSCRIPTIONAL REGULATORY PROTEIN"/>
    <property type="match status" value="1"/>
</dbReference>
<dbReference type="EMBL" id="CGIH01000004">
    <property type="protein sequence ID" value="CFX01837.1"/>
    <property type="molecule type" value="Genomic_DNA"/>
</dbReference>
<evidence type="ECO:0000256" key="2">
    <source>
        <dbReference type="ARBA" id="ARBA00022840"/>
    </source>
</evidence>
<evidence type="ECO:0000256" key="6">
    <source>
        <dbReference type="SAM" id="Coils"/>
    </source>
</evidence>
<dbReference type="RefSeq" id="WP_052729517.1">
    <property type="nucleotide sequence ID" value="NZ_CGIH01000004.1"/>
</dbReference>
<organism evidence="9 10">
    <name type="scientific">Syntrophomonas zehnderi OL-4</name>
    <dbReference type="NCBI Taxonomy" id="690567"/>
    <lineage>
        <taxon>Bacteria</taxon>
        <taxon>Bacillati</taxon>
        <taxon>Bacillota</taxon>
        <taxon>Clostridia</taxon>
        <taxon>Eubacteriales</taxon>
        <taxon>Syntrophomonadaceae</taxon>
        <taxon>Syntrophomonas</taxon>
    </lineage>
</organism>
<dbReference type="NCBIfam" id="TIGR00229">
    <property type="entry name" value="sensory_box"/>
    <property type="match status" value="1"/>
</dbReference>
<dbReference type="PRINTS" id="PR01590">
    <property type="entry name" value="HTHFIS"/>
</dbReference>
<dbReference type="InterPro" id="IPR000014">
    <property type="entry name" value="PAS"/>
</dbReference>
<evidence type="ECO:0000259" key="8">
    <source>
        <dbReference type="PROSITE" id="PS50113"/>
    </source>
</evidence>
<name>A0A0E4C7H6_9FIRM</name>
<dbReference type="Pfam" id="PF25601">
    <property type="entry name" value="AAA_lid_14"/>
    <property type="match status" value="1"/>
</dbReference>
<dbReference type="CDD" id="cd00009">
    <property type="entry name" value="AAA"/>
    <property type="match status" value="1"/>
</dbReference>
<dbReference type="Gene3D" id="3.30.450.20">
    <property type="entry name" value="PAS domain"/>
    <property type="match status" value="2"/>
</dbReference>
<evidence type="ECO:0000256" key="4">
    <source>
        <dbReference type="ARBA" id="ARBA00023125"/>
    </source>
</evidence>
<dbReference type="InterPro" id="IPR035965">
    <property type="entry name" value="PAS-like_dom_sf"/>
</dbReference>
<reference evidence="9 10" key="1">
    <citation type="submission" date="2015-03" db="EMBL/GenBank/DDBJ databases">
        <authorList>
            <person name="Murphy D."/>
        </authorList>
    </citation>
    <scope>NUCLEOTIDE SEQUENCE [LARGE SCALE GENOMIC DNA]</scope>
    <source>
        <strain evidence="9 10">OL-4</strain>
    </source>
</reference>
<sequence>MEKSEIGQNANIIQISSLKRSLDDLNLFYQFVENIPVPVYMLNGAHYSYVNPAMIKAMGYSWEELSAMNWWDPVPPEIREEIKERGFARQRGEPAPDYYELQVVTKSGEIIWAEHFYSILFFGGNQYTIAGAYDITARKRAENELQEIQNDLEKLVKKRTDALQEANAQLTRFNKNLTDIFENMSDGVIVINAAGEVEVLNQVLHQTWGPLLGEIEKRLYEMARRGSNTYISNMLDQQRPFKDVELMIPTSQGDIYCLASGTPIKGEKGKLDSMIFFIRPIKEVHKLVNRFSGAWANFNFEDIVSSSRAMQDVLAVGYAAAESMSNVLIQGESGTGKELLVQAIHNHSSRRNGPFVAVNCGAIPRELIGSELFGYAEGAFTGAKKGGNPGKFEMAAGGTLFLDEIGDMPLDQQVILLRVLQEKKVTRIAGNRVIPVDVRFICATNKDLYQEMLKGNFRRDLYYRLNVIFIQMPRLQDRAEDIPLLFKHFLEKSVLNQGQPMPRVHNDVFEMLMKYSWPGNVRELENIVERLIHAGFDGEIKVEHLPPEIRSFNNDLVPMQESRPISNPPSRYLTARQRLDELERSELLNLLKRYDGNIAKIARHLSVSRNTVYTRLKKYQIEWR</sequence>
<feature type="domain" description="PAC" evidence="8">
    <location>
        <begin position="97"/>
        <end position="147"/>
    </location>
</feature>
<dbReference type="PROSITE" id="PS00688">
    <property type="entry name" value="SIGMA54_INTERACT_3"/>
    <property type="match status" value="1"/>
</dbReference>
<dbReference type="InterPro" id="IPR009057">
    <property type="entry name" value="Homeodomain-like_sf"/>
</dbReference>
<dbReference type="Gene3D" id="1.10.10.60">
    <property type="entry name" value="Homeodomain-like"/>
    <property type="match status" value="1"/>
</dbReference>
<dbReference type="Proteomes" id="UP000045545">
    <property type="component" value="Unassembled WGS sequence"/>
</dbReference>
<dbReference type="InterPro" id="IPR002197">
    <property type="entry name" value="HTH_Fis"/>
</dbReference>
<dbReference type="AlphaFoldDB" id="A0A0E4C7H6"/>
<dbReference type="FunFam" id="3.40.50.300:FF:000006">
    <property type="entry name" value="DNA-binding transcriptional regulator NtrC"/>
    <property type="match status" value="1"/>
</dbReference>
<dbReference type="PANTHER" id="PTHR32071:SF57">
    <property type="entry name" value="C4-DICARBOXYLATE TRANSPORT TRANSCRIPTIONAL REGULATORY PROTEIN DCTD"/>
    <property type="match status" value="1"/>
</dbReference>
<dbReference type="InterPro" id="IPR025662">
    <property type="entry name" value="Sigma_54_int_dom_ATP-bd_1"/>
</dbReference>
<evidence type="ECO:0000256" key="1">
    <source>
        <dbReference type="ARBA" id="ARBA00022741"/>
    </source>
</evidence>